<dbReference type="InterPro" id="IPR027417">
    <property type="entry name" value="P-loop_NTPase"/>
</dbReference>
<dbReference type="InterPro" id="IPR002182">
    <property type="entry name" value="NB-ARC"/>
</dbReference>
<dbReference type="InterPro" id="IPR019734">
    <property type="entry name" value="TPR_rpt"/>
</dbReference>
<keyword evidence="5" id="KW-0804">Transcription</keyword>
<dbReference type="Pfam" id="PF13424">
    <property type="entry name" value="TPR_12"/>
    <property type="match status" value="1"/>
</dbReference>
<dbReference type="InterPro" id="IPR036388">
    <property type="entry name" value="WH-like_DNA-bd_sf"/>
</dbReference>
<evidence type="ECO:0000256" key="1">
    <source>
        <dbReference type="ARBA" id="ARBA00005820"/>
    </source>
</evidence>
<dbReference type="Gene3D" id="3.40.50.300">
    <property type="entry name" value="P-loop containing nucleotide triphosphate hydrolases"/>
    <property type="match status" value="1"/>
</dbReference>
<dbReference type="PANTHER" id="PTHR35807:SF1">
    <property type="entry name" value="TRANSCRIPTIONAL REGULATOR REDD"/>
    <property type="match status" value="1"/>
</dbReference>
<evidence type="ECO:0000256" key="2">
    <source>
        <dbReference type="ARBA" id="ARBA00023012"/>
    </source>
</evidence>
<evidence type="ECO:0000313" key="9">
    <source>
        <dbReference type="Proteomes" id="UP001500305"/>
    </source>
</evidence>
<keyword evidence="9" id="KW-1185">Reference proteome</keyword>
<dbReference type="Pfam" id="PF03704">
    <property type="entry name" value="BTAD"/>
    <property type="match status" value="1"/>
</dbReference>
<evidence type="ECO:0000313" key="8">
    <source>
        <dbReference type="EMBL" id="GAA2279746.1"/>
    </source>
</evidence>
<protein>
    <submittedName>
        <fullName evidence="8">Transcriptional regulator AfsR</fullName>
    </submittedName>
</protein>
<dbReference type="PROSITE" id="PS51755">
    <property type="entry name" value="OMPR_PHOB"/>
    <property type="match status" value="1"/>
</dbReference>
<dbReference type="CDD" id="cd00383">
    <property type="entry name" value="trans_reg_C"/>
    <property type="match status" value="1"/>
</dbReference>
<comment type="caution">
    <text evidence="8">The sequence shown here is derived from an EMBL/GenBank/DDBJ whole genome shotgun (WGS) entry which is preliminary data.</text>
</comment>
<evidence type="ECO:0000256" key="5">
    <source>
        <dbReference type="ARBA" id="ARBA00023163"/>
    </source>
</evidence>
<dbReference type="InterPro" id="IPR016032">
    <property type="entry name" value="Sig_transdc_resp-reg_C-effctor"/>
</dbReference>
<comment type="similarity">
    <text evidence="1">Belongs to the AfsR/DnrI/RedD regulatory family.</text>
</comment>
<evidence type="ECO:0000256" key="6">
    <source>
        <dbReference type="PROSITE-ProRule" id="PRU01091"/>
    </source>
</evidence>
<keyword evidence="4 6" id="KW-0238">DNA-binding</keyword>
<dbReference type="Pfam" id="PF00486">
    <property type="entry name" value="Trans_reg_C"/>
    <property type="match status" value="1"/>
</dbReference>
<dbReference type="CDD" id="cd15831">
    <property type="entry name" value="BTAD"/>
    <property type="match status" value="1"/>
</dbReference>
<dbReference type="InterPro" id="IPR005158">
    <property type="entry name" value="BTAD"/>
</dbReference>
<feature type="domain" description="OmpR/PhoB-type" evidence="7">
    <location>
        <begin position="1"/>
        <end position="90"/>
    </location>
</feature>
<evidence type="ECO:0000256" key="4">
    <source>
        <dbReference type="ARBA" id="ARBA00023125"/>
    </source>
</evidence>
<proteinExistence type="inferred from homology"/>
<dbReference type="Pfam" id="PF13374">
    <property type="entry name" value="TPR_10"/>
    <property type="match status" value="1"/>
</dbReference>
<feature type="DNA-binding region" description="OmpR/PhoB-type" evidence="6">
    <location>
        <begin position="1"/>
        <end position="90"/>
    </location>
</feature>
<dbReference type="SUPFAM" id="SSF48452">
    <property type="entry name" value="TPR-like"/>
    <property type="match status" value="2"/>
</dbReference>
<evidence type="ECO:0000256" key="3">
    <source>
        <dbReference type="ARBA" id="ARBA00023015"/>
    </source>
</evidence>
<organism evidence="8 9">
    <name type="scientific">Kitasatospora cystarginea</name>
    <dbReference type="NCBI Taxonomy" id="58350"/>
    <lineage>
        <taxon>Bacteria</taxon>
        <taxon>Bacillati</taxon>
        <taxon>Actinomycetota</taxon>
        <taxon>Actinomycetes</taxon>
        <taxon>Kitasatosporales</taxon>
        <taxon>Streptomycetaceae</taxon>
        <taxon>Kitasatospora</taxon>
    </lineage>
</organism>
<dbReference type="InterPro" id="IPR011990">
    <property type="entry name" value="TPR-like_helical_dom_sf"/>
</dbReference>
<dbReference type="Gene3D" id="1.10.10.10">
    <property type="entry name" value="Winged helix-like DNA-binding domain superfamily/Winged helix DNA-binding domain"/>
    <property type="match status" value="1"/>
</dbReference>
<dbReference type="EMBL" id="BAAATR010000070">
    <property type="protein sequence ID" value="GAA2279746.1"/>
    <property type="molecule type" value="Genomic_DNA"/>
</dbReference>
<dbReference type="PANTHER" id="PTHR35807">
    <property type="entry name" value="TRANSCRIPTIONAL REGULATOR REDD-RELATED"/>
    <property type="match status" value="1"/>
</dbReference>
<dbReference type="InterPro" id="IPR001867">
    <property type="entry name" value="OmpR/PhoB-type_DNA-bd"/>
</dbReference>
<dbReference type="SMART" id="SM00862">
    <property type="entry name" value="Trans_reg_C"/>
    <property type="match status" value="1"/>
</dbReference>
<accession>A0ABN3F055</accession>
<dbReference type="InterPro" id="IPR051677">
    <property type="entry name" value="AfsR-DnrI-RedD_regulator"/>
</dbReference>
<sequence>MLGPLRAWRAGSELDTGSAQQRAVLAALALRSGRVVSVEELSLGIWGWNPPASSAVALRNHISRLRAALETEPRAPRLLVSVAGGYTLRLDEDALDASRSERLATEAERAARTGDRPEAARLLGEALDLWQGVPLTGVPGEYAERQRERLTERRLALLETRLGLELELGRHARSVAELTALADEHPMREGLRALQMLALYRSGRQADALAAYDRTRRSLTEELGLDPGPELVRLHQRILRTDPELAAPGAQPSAPAAPPVAAWLPPAQLPLDVPDFTGRTEVIAELDEALARPSAGVGTAAAVCVIHGMGGVGKTTLAVHAAHRARGSFPEGQLHADLRGASAKPADPYVVQGLFLRALGVPPENIPSSPLDRTALYRTRLAGRRLLVLLDNAADTEQVEPLLPGTAECAVLVTSRAPLACLPVTSRTALEPFTEWEALDLLERITGSTRLTREPEAARALVNTCGLLPLAVRIAASRLAARPRWTVASLADRLADRPRRLSELETGSLAVDAAFQVGYAALDPAQARAFRLLAIPETPDLSPGTAAAVLDCTDVMAEEVLESLADAGLLEPGDVGRYRYHDLVRLFARHRTLEADPPQERQAALSRLARCHLAGTSAALRSERPYSRLAGALNPEVPDGPQFTSAAEAQRWVIEELAGMIGLATQILQHPTRPAGLDDARVIAATLTAMVPFTDLCVPWRLVVPIGQDLRRIAEQAADPDVAANAGVVLAVAYAHTGRHEEAREAALRAWRTREQHDDGVFPHRLRYTMGAVAALDPGSVDEAVDHFAQARTLARRAGEAGFEAQCALGLAQTHLARHDYAAALKEGRAALAHFSATSCHLPATLALRTLGQALHGLGRHDDAVARYREALAMCDTLGLRSQRAPTLLACSVAHLDAGRHAEAASLAGQAVALFADLGDPAGQQRAEDVVRRAGSESP</sequence>
<dbReference type="Gene3D" id="1.25.40.10">
    <property type="entry name" value="Tetratricopeptide repeat domain"/>
    <property type="match status" value="2"/>
</dbReference>
<dbReference type="SMART" id="SM00028">
    <property type="entry name" value="TPR"/>
    <property type="match status" value="3"/>
</dbReference>
<name>A0ABN3F055_9ACTN</name>
<evidence type="ECO:0000259" key="7">
    <source>
        <dbReference type="PROSITE" id="PS51755"/>
    </source>
</evidence>
<dbReference type="SUPFAM" id="SSF46894">
    <property type="entry name" value="C-terminal effector domain of the bipartite response regulators"/>
    <property type="match status" value="1"/>
</dbReference>
<dbReference type="PRINTS" id="PR00364">
    <property type="entry name" value="DISEASERSIST"/>
</dbReference>
<dbReference type="SUPFAM" id="SSF52540">
    <property type="entry name" value="P-loop containing nucleoside triphosphate hydrolases"/>
    <property type="match status" value="1"/>
</dbReference>
<keyword evidence="3" id="KW-0805">Transcription regulation</keyword>
<keyword evidence="2" id="KW-0902">Two-component regulatory system</keyword>
<reference evidence="8 9" key="1">
    <citation type="journal article" date="2019" name="Int. J. Syst. Evol. Microbiol.">
        <title>The Global Catalogue of Microorganisms (GCM) 10K type strain sequencing project: providing services to taxonomists for standard genome sequencing and annotation.</title>
        <authorList>
            <consortium name="The Broad Institute Genomics Platform"/>
            <consortium name="The Broad Institute Genome Sequencing Center for Infectious Disease"/>
            <person name="Wu L."/>
            <person name="Ma J."/>
        </authorList>
    </citation>
    <scope>NUCLEOTIDE SEQUENCE [LARGE SCALE GENOMIC DNA]</scope>
    <source>
        <strain evidence="8 9">JCM 7356</strain>
    </source>
</reference>
<dbReference type="Pfam" id="PF00931">
    <property type="entry name" value="NB-ARC"/>
    <property type="match status" value="1"/>
</dbReference>
<dbReference type="SMART" id="SM01043">
    <property type="entry name" value="BTAD"/>
    <property type="match status" value="1"/>
</dbReference>
<gene>
    <name evidence="8" type="primary">afsR_5</name>
    <name evidence="8" type="ORF">GCM10010430_77240</name>
</gene>
<dbReference type="Proteomes" id="UP001500305">
    <property type="component" value="Unassembled WGS sequence"/>
</dbReference>